<gene>
    <name evidence="1" type="ORF">CRE_17424</name>
</gene>
<dbReference type="PANTHER" id="PTHR31379:SF3">
    <property type="entry name" value="F-BOX C PROTEIN-RELATED"/>
    <property type="match status" value="1"/>
</dbReference>
<evidence type="ECO:0000313" key="2">
    <source>
        <dbReference type="Proteomes" id="UP000008281"/>
    </source>
</evidence>
<dbReference type="GeneID" id="9826716"/>
<dbReference type="KEGG" id="crq:GCK72_007913"/>
<keyword evidence="2" id="KW-1185">Reference proteome</keyword>
<accession>E3N1Z6</accession>
<proteinExistence type="predicted"/>
<dbReference type="InParanoid" id="E3N1Z6"/>
<dbReference type="Proteomes" id="UP000008281">
    <property type="component" value="Unassembled WGS sequence"/>
</dbReference>
<sequence length="348" mass="40180">MEVPIPARSKPLSYDALKSVIKSMSVEKRQELHTDFPSLRAVNSVLPYTIKEVRIMPNSLRINRKLWVINKNRERSNSDDEDSNETTISIVDLDTNKRTPYFTVNKFLDEAFEKCFNAYLKNGSTIQDFDLYNFPNFLCERDGSVGLKLNISKLRMEGKIVDKFDSFIRFVNLDNLEHIHLILDDRLNEHGEWFGMLEKPLITNCKNLDLSVHSPVSLINYYTGLRNQTLVLYYHNIRNFPANDLHILIENWKTTNRPIGTSFYLYSLYNDTINIFNSLEFEDTFPVEVRGDTTDKPGIGIHLDDYRDLILCHGRHLIGSCSFPSLKMEVIASGLQRKNGDSEPDVSA</sequence>
<dbReference type="InterPro" id="IPR021942">
    <property type="entry name" value="DUF3557"/>
</dbReference>
<dbReference type="RefSeq" id="XP_003097476.2">
    <property type="nucleotide sequence ID" value="XM_003097428.2"/>
</dbReference>
<dbReference type="CTD" id="9826716"/>
<name>E3N1Z6_CAERE</name>
<reference evidence="1" key="1">
    <citation type="submission" date="2007-07" db="EMBL/GenBank/DDBJ databases">
        <title>PCAP assembly of the Caenorhabditis remanei genome.</title>
        <authorList>
            <consortium name="The Caenorhabditis remanei Sequencing Consortium"/>
            <person name="Wilson R.K."/>
        </authorList>
    </citation>
    <scope>NUCLEOTIDE SEQUENCE [LARGE SCALE GENOMIC DNA]</scope>
    <source>
        <strain evidence="1">PB4641</strain>
    </source>
</reference>
<dbReference type="FunCoup" id="E3N1Z6">
    <property type="interactions" value="418"/>
</dbReference>
<evidence type="ECO:0008006" key="3">
    <source>
        <dbReference type="Google" id="ProtNLM"/>
    </source>
</evidence>
<dbReference type="OrthoDB" id="5910626at2759"/>
<dbReference type="AlphaFoldDB" id="E3N1Z6"/>
<dbReference type="PANTHER" id="PTHR31379">
    <property type="entry name" value="F-BOX C PROTEIN-RELATED-RELATED"/>
    <property type="match status" value="1"/>
</dbReference>
<dbReference type="EMBL" id="DS268511">
    <property type="protein sequence ID" value="EFO83945.1"/>
    <property type="molecule type" value="Genomic_DNA"/>
</dbReference>
<evidence type="ECO:0000313" key="1">
    <source>
        <dbReference type="EMBL" id="EFO83945.1"/>
    </source>
</evidence>
<organism evidence="2">
    <name type="scientific">Caenorhabditis remanei</name>
    <name type="common">Caenorhabditis vulgaris</name>
    <dbReference type="NCBI Taxonomy" id="31234"/>
    <lineage>
        <taxon>Eukaryota</taxon>
        <taxon>Metazoa</taxon>
        <taxon>Ecdysozoa</taxon>
        <taxon>Nematoda</taxon>
        <taxon>Chromadorea</taxon>
        <taxon>Rhabditida</taxon>
        <taxon>Rhabditina</taxon>
        <taxon>Rhabditomorpha</taxon>
        <taxon>Rhabditoidea</taxon>
        <taxon>Rhabditidae</taxon>
        <taxon>Peloderinae</taxon>
        <taxon>Caenorhabditis</taxon>
    </lineage>
</organism>
<dbReference type="Pfam" id="PF12078">
    <property type="entry name" value="DUF3557"/>
    <property type="match status" value="1"/>
</dbReference>
<protein>
    <recommendedName>
        <fullName evidence="3">F-box associated domain-containing protein</fullName>
    </recommendedName>
</protein>
<dbReference type="HOGENOM" id="CLU_070168_0_0_1"/>